<evidence type="ECO:0000313" key="2">
    <source>
        <dbReference type="Ensembl" id="ENSCSRP00000001737.1"/>
    </source>
</evidence>
<proteinExistence type="predicted"/>
<sequence>AQLAQVADELAQLGPLQARRGRGLVEQQRHGPRLLGPGQQHRVAAQRHRLVPQLVAVDPGEDAGQPRVGHAVGDAVQQVEVARPARASCGRPGGRPRSWPRSCPRPARCSPRPW</sequence>
<organism evidence="2 3">
    <name type="scientific">Chelydra serpentina</name>
    <name type="common">Snapping turtle</name>
    <name type="synonym">Testudo serpentina</name>
    <dbReference type="NCBI Taxonomy" id="8475"/>
    <lineage>
        <taxon>Eukaryota</taxon>
        <taxon>Metazoa</taxon>
        <taxon>Chordata</taxon>
        <taxon>Craniata</taxon>
        <taxon>Vertebrata</taxon>
        <taxon>Euteleostomi</taxon>
        <taxon>Archelosauria</taxon>
        <taxon>Testudinata</taxon>
        <taxon>Testudines</taxon>
        <taxon>Cryptodira</taxon>
        <taxon>Durocryptodira</taxon>
        <taxon>Americhelydia</taxon>
        <taxon>Chelydroidea</taxon>
        <taxon>Chelydridae</taxon>
        <taxon>Chelydra</taxon>
    </lineage>
</organism>
<evidence type="ECO:0000313" key="3">
    <source>
        <dbReference type="Proteomes" id="UP000694403"/>
    </source>
</evidence>
<accession>A0A8C3RLP6</accession>
<evidence type="ECO:0000256" key="1">
    <source>
        <dbReference type="SAM" id="MobiDB-lite"/>
    </source>
</evidence>
<reference evidence="2" key="1">
    <citation type="submission" date="2025-08" db="UniProtKB">
        <authorList>
            <consortium name="Ensembl"/>
        </authorList>
    </citation>
    <scope>IDENTIFICATION</scope>
</reference>
<dbReference type="AlphaFoldDB" id="A0A8C3RLP6"/>
<keyword evidence="3" id="KW-1185">Reference proteome</keyword>
<protein>
    <submittedName>
        <fullName evidence="2">Uncharacterized protein</fullName>
    </submittedName>
</protein>
<name>A0A8C3RLP6_CHESE</name>
<reference evidence="2" key="2">
    <citation type="submission" date="2025-09" db="UniProtKB">
        <authorList>
            <consortium name="Ensembl"/>
        </authorList>
    </citation>
    <scope>IDENTIFICATION</scope>
</reference>
<dbReference type="Ensembl" id="ENSCSRT00000001791.1">
    <property type="protein sequence ID" value="ENSCSRP00000001737.1"/>
    <property type="gene ID" value="ENSCSRG00000001379.1"/>
</dbReference>
<dbReference type="Proteomes" id="UP000694403">
    <property type="component" value="Unplaced"/>
</dbReference>
<feature type="region of interest" description="Disordered" evidence="1">
    <location>
        <begin position="83"/>
        <end position="114"/>
    </location>
</feature>